<comment type="caution">
    <text evidence="1">The sequence shown here is derived from an EMBL/GenBank/DDBJ whole genome shotgun (WGS) entry which is preliminary data.</text>
</comment>
<reference evidence="2" key="1">
    <citation type="submission" date="2015-07" db="EMBL/GenBank/DDBJ databases">
        <authorList>
            <consortium name="Consortium for Microbial Forensics and Genomics (microFORGE)"/>
            <person name="Knight B.M."/>
            <person name="Roberts D.P."/>
            <person name="Lin D."/>
            <person name="Hari K."/>
            <person name="Fletcher J."/>
            <person name="Melcher U."/>
            <person name="Blagden T."/>
            <person name="Winegar R.A."/>
        </authorList>
    </citation>
    <scope>NUCLEOTIDE SEQUENCE [LARGE SCALE GENOMIC DNA]</scope>
    <source>
        <strain evidence="2">NRRL B-1447</strain>
    </source>
</reference>
<evidence type="ECO:0000313" key="2">
    <source>
        <dbReference type="Proteomes" id="UP000037084"/>
    </source>
</evidence>
<sequence>MSADSSSLSSLIAATAHWLTRAYPADGGALQRGLAEAQARQAVTVAAWLCYPTDLDAQLVVLTGPGGSDRIDRITGTDSRVRTADTDAECDEAWRSWVDEVVASWAACLLSHPDLAAAATRALAGTDHGSAVPLAFHRLTRPRAADHEAAALLRHPDLLEPIARLHRPPLLVRLDVETTLAG</sequence>
<protein>
    <submittedName>
        <fullName evidence="1">Uncharacterized protein</fullName>
    </submittedName>
</protein>
<dbReference type="PATRIC" id="fig|1961.12.peg.2959"/>
<name>A0A0L8MWN8_STRVG</name>
<accession>A0A0L8MWN8</accession>
<gene>
    <name evidence="1" type="ORF">ADK75_12815</name>
</gene>
<dbReference type="Proteomes" id="UP000037084">
    <property type="component" value="Unassembled WGS sequence"/>
</dbReference>
<proteinExistence type="predicted"/>
<dbReference type="AlphaFoldDB" id="A0A0L8MWN8"/>
<dbReference type="RefSeq" id="WP_053170465.1">
    <property type="nucleotide sequence ID" value="NZ_LGUV01000122.1"/>
</dbReference>
<organism evidence="1 2">
    <name type="scientific">Streptomyces virginiae</name>
    <name type="common">Streptomyces cinnamonensis</name>
    <dbReference type="NCBI Taxonomy" id="1961"/>
    <lineage>
        <taxon>Bacteria</taxon>
        <taxon>Bacillati</taxon>
        <taxon>Actinomycetota</taxon>
        <taxon>Actinomycetes</taxon>
        <taxon>Kitasatosporales</taxon>
        <taxon>Streptomycetaceae</taxon>
        <taxon>Streptomyces</taxon>
    </lineage>
</organism>
<dbReference type="EMBL" id="LGUV01000122">
    <property type="protein sequence ID" value="KOG54829.1"/>
    <property type="molecule type" value="Genomic_DNA"/>
</dbReference>
<evidence type="ECO:0000313" key="1">
    <source>
        <dbReference type="EMBL" id="KOG54829.1"/>
    </source>
</evidence>